<feature type="non-terminal residue" evidence="8">
    <location>
        <position position="1"/>
    </location>
</feature>
<keyword evidence="9" id="KW-1185">Reference proteome</keyword>
<evidence type="ECO:0000313" key="8">
    <source>
        <dbReference type="EMBL" id="EDO34689.1"/>
    </source>
</evidence>
<evidence type="ECO:0000256" key="4">
    <source>
        <dbReference type="ARBA" id="ARBA00022927"/>
    </source>
</evidence>
<reference evidence="8 9" key="1">
    <citation type="journal article" date="2007" name="Science">
        <title>Sea anemone genome reveals ancestral eumetazoan gene repertoire and genomic organization.</title>
        <authorList>
            <person name="Putnam N.H."/>
            <person name="Srivastava M."/>
            <person name="Hellsten U."/>
            <person name="Dirks B."/>
            <person name="Chapman J."/>
            <person name="Salamov A."/>
            <person name="Terry A."/>
            <person name="Shapiro H."/>
            <person name="Lindquist E."/>
            <person name="Kapitonov V.V."/>
            <person name="Jurka J."/>
            <person name="Genikhovich G."/>
            <person name="Grigoriev I.V."/>
            <person name="Lucas S.M."/>
            <person name="Steele R.E."/>
            <person name="Finnerty J.R."/>
            <person name="Technau U."/>
            <person name="Martindale M.Q."/>
            <person name="Rokhsar D.S."/>
        </authorList>
    </citation>
    <scope>NUCLEOTIDE SEQUENCE [LARGE SCALE GENOMIC DNA]</scope>
    <source>
        <strain evidence="9">CH2 X CH6</strain>
    </source>
</reference>
<sequence>EICQRTSDIPPALQHENTLPQEYFHRLVESFEERMQVYKKQIDIMESHLCSLSQGHTLTPQDLSQVMHHVHETFIALAAELHSIHEAVKVIKEHFLNYRKAYFKDPTDVFTVRQWQVNKPNLGVGPSPFNTTGNTASLA</sequence>
<dbReference type="AlphaFoldDB" id="A7SNP1"/>
<evidence type="ECO:0000256" key="6">
    <source>
        <dbReference type="ARBA" id="ARBA00023132"/>
    </source>
</evidence>
<dbReference type="PANTHER" id="PTHR13437:SF2">
    <property type="entry name" value="NUCLEOPORIN P58_P45"/>
    <property type="match status" value="1"/>
</dbReference>
<evidence type="ECO:0000313" key="9">
    <source>
        <dbReference type="Proteomes" id="UP000001593"/>
    </source>
</evidence>
<evidence type="ECO:0000256" key="2">
    <source>
        <dbReference type="ARBA" id="ARBA00022448"/>
    </source>
</evidence>
<protein>
    <submittedName>
        <fullName evidence="8">Uncharacterized protein</fullName>
    </submittedName>
</protein>
<gene>
    <name evidence="8" type="ORF">NEMVEDRAFT_v1g17445</name>
</gene>
<keyword evidence="2" id="KW-0813">Transport</keyword>
<dbReference type="GO" id="GO:0015031">
    <property type="term" value="P:protein transport"/>
    <property type="evidence" value="ECO:0007669"/>
    <property type="project" value="UniProtKB-KW"/>
</dbReference>
<keyword evidence="3" id="KW-0509">mRNA transport</keyword>
<dbReference type="GO" id="GO:0017056">
    <property type="term" value="F:structural constituent of nuclear pore"/>
    <property type="evidence" value="ECO:0007669"/>
    <property type="project" value="InterPro"/>
</dbReference>
<dbReference type="InParanoid" id="A7SNP1"/>
<evidence type="ECO:0000256" key="5">
    <source>
        <dbReference type="ARBA" id="ARBA00023010"/>
    </source>
</evidence>
<proteinExistence type="predicted"/>
<dbReference type="PANTHER" id="PTHR13437">
    <property type="entry name" value="NUCLEOPORIN P58/P45 NUCLEOPORIN-LIKE PROTEIN 1"/>
    <property type="match status" value="1"/>
</dbReference>
<keyword evidence="7" id="KW-0539">Nucleus</keyword>
<dbReference type="STRING" id="45351.A7SNP1"/>
<keyword evidence="6" id="KW-0906">Nuclear pore complex</keyword>
<feature type="non-terminal residue" evidence="8">
    <location>
        <position position="139"/>
    </location>
</feature>
<dbReference type="HOGENOM" id="CLU_115459_0_0_1"/>
<accession>A7SNP1</accession>
<dbReference type="GO" id="GO:0008139">
    <property type="term" value="F:nuclear localization sequence binding"/>
    <property type="evidence" value="ECO:0007669"/>
    <property type="project" value="InterPro"/>
</dbReference>
<evidence type="ECO:0000256" key="3">
    <source>
        <dbReference type="ARBA" id="ARBA00022816"/>
    </source>
</evidence>
<dbReference type="eggNOG" id="ENOG502QRD8">
    <property type="taxonomic scope" value="Eukaryota"/>
</dbReference>
<evidence type="ECO:0000256" key="1">
    <source>
        <dbReference type="ARBA" id="ARBA00004567"/>
    </source>
</evidence>
<organism evidence="8 9">
    <name type="scientific">Nematostella vectensis</name>
    <name type="common">Starlet sea anemone</name>
    <dbReference type="NCBI Taxonomy" id="45351"/>
    <lineage>
        <taxon>Eukaryota</taxon>
        <taxon>Metazoa</taxon>
        <taxon>Cnidaria</taxon>
        <taxon>Anthozoa</taxon>
        <taxon>Hexacorallia</taxon>
        <taxon>Actiniaria</taxon>
        <taxon>Edwardsiidae</taxon>
        <taxon>Nematostella</taxon>
    </lineage>
</organism>
<name>A7SNP1_NEMVE</name>
<dbReference type="EMBL" id="DS469722">
    <property type="protein sequence ID" value="EDO34689.1"/>
    <property type="molecule type" value="Genomic_DNA"/>
</dbReference>
<keyword evidence="5" id="KW-0811">Translocation</keyword>
<dbReference type="Gene3D" id="6.10.140.1350">
    <property type="match status" value="1"/>
</dbReference>
<dbReference type="PhylomeDB" id="A7SNP1"/>
<dbReference type="Proteomes" id="UP000001593">
    <property type="component" value="Unassembled WGS sequence"/>
</dbReference>
<comment type="subcellular location">
    <subcellularLocation>
        <location evidence="1">Nucleus</location>
        <location evidence="1">Nuclear pore complex</location>
    </subcellularLocation>
</comment>
<dbReference type="Pfam" id="PF15967">
    <property type="entry name" value="Nucleoporin_FG2"/>
    <property type="match status" value="1"/>
</dbReference>
<dbReference type="GO" id="GO:0051028">
    <property type="term" value="P:mRNA transport"/>
    <property type="evidence" value="ECO:0007669"/>
    <property type="project" value="UniProtKB-KW"/>
</dbReference>
<keyword evidence="4" id="KW-0653">Protein transport</keyword>
<dbReference type="InterPro" id="IPR024882">
    <property type="entry name" value="NUP58/p45/49"/>
</dbReference>
<evidence type="ECO:0000256" key="7">
    <source>
        <dbReference type="ARBA" id="ARBA00023242"/>
    </source>
</evidence>
<dbReference type="GO" id="GO:0005643">
    <property type="term" value="C:nuclear pore"/>
    <property type="evidence" value="ECO:0007669"/>
    <property type="project" value="UniProtKB-SubCell"/>
</dbReference>